<accession>A0ABS7IXH1</accession>
<dbReference type="Pfam" id="PF00657">
    <property type="entry name" value="Lipase_GDSL"/>
    <property type="match status" value="1"/>
</dbReference>
<dbReference type="PANTHER" id="PTHR45648:SF5">
    <property type="entry name" value="OS04G0577300 PROTEIN"/>
    <property type="match status" value="1"/>
</dbReference>
<dbReference type="InterPro" id="IPR036514">
    <property type="entry name" value="SGNH_hydro_sf"/>
</dbReference>
<keyword evidence="1" id="KW-0378">Hydrolase</keyword>
<evidence type="ECO:0008006" key="4">
    <source>
        <dbReference type="Google" id="ProtNLM"/>
    </source>
</evidence>
<dbReference type="RefSeq" id="WP_221572195.1">
    <property type="nucleotide sequence ID" value="NZ_JAIGNK010000001.1"/>
</dbReference>
<proteinExistence type="predicted"/>
<protein>
    <recommendedName>
        <fullName evidence="4">SGNH hydrolase-type esterase domain-containing protein</fullName>
    </recommendedName>
</protein>
<sequence>MANLEKKHQADFTLSADALVFNRVFVLGDSLVDSGNALGLAEWYDSLPFTALPEGAPTAEDGYFEGRFTNGYTYADLIANRYVGSPTEAVFPFGYDDPWIGFPIAPFAGDPRGNSLNFAYGGAQIIRGDEFVSGLDEQTDALRDAVDGRLYSSDLVIITMGGNDIRSLAPAGENPATRYHANIAIQAAADELLKELAQLVSRGLGHILITGIPDVGLIPAYDVDGDGVLDGSPGEGGGWKGYYEEYHQSLRASEYSAQLDALIRDEVIPQLEAMGATVHYTSLADVTGSDGSLAFEGALDAVLPSIAALNGITLEQMQADWLDYAGLVFFDSVHPTAQVHALVGAYIHAQMEGTEWIELMPLDESALLRSFSGMIDFAGETDSFGIRLRKGEAYTIEVLGMSTLAADGSLADPWLQLADKAGNVITEGFTLTSGNDSGLGFDASFTFTASASGRYTITVGAEGTLTGSYVVQVGTAQMSASLFAQAAPEPSLDLAGAFEPGGASAPELAFAPLAAKAWDMIDPVDIHML</sequence>
<dbReference type="EMBL" id="JAIGNK010000001">
    <property type="protein sequence ID" value="MBX7456760.1"/>
    <property type="molecule type" value="Genomic_DNA"/>
</dbReference>
<name>A0ABS7IXH1_9SPHN</name>
<dbReference type="InterPro" id="IPR001087">
    <property type="entry name" value="GDSL"/>
</dbReference>
<keyword evidence="3" id="KW-1185">Reference proteome</keyword>
<gene>
    <name evidence="2" type="ORF">K3152_00725</name>
</gene>
<organism evidence="2 3">
    <name type="scientific">Qipengyuania polymorpha</name>
    <dbReference type="NCBI Taxonomy" id="2867234"/>
    <lineage>
        <taxon>Bacteria</taxon>
        <taxon>Pseudomonadati</taxon>
        <taxon>Pseudomonadota</taxon>
        <taxon>Alphaproteobacteria</taxon>
        <taxon>Sphingomonadales</taxon>
        <taxon>Erythrobacteraceae</taxon>
        <taxon>Qipengyuania</taxon>
    </lineage>
</organism>
<evidence type="ECO:0000313" key="2">
    <source>
        <dbReference type="EMBL" id="MBX7456760.1"/>
    </source>
</evidence>
<dbReference type="Gene3D" id="2.60.120.380">
    <property type="match status" value="1"/>
</dbReference>
<dbReference type="Gene3D" id="3.40.50.1110">
    <property type="entry name" value="SGNH hydrolase"/>
    <property type="match status" value="1"/>
</dbReference>
<reference evidence="2 3" key="1">
    <citation type="submission" date="2021-08" db="EMBL/GenBank/DDBJ databases">
        <title>Comparative Genomics Analysis of the Genus Qipengyuania Reveals Extensive Genetic Diversity and Metabolic Versatility, Including the Description of Fifteen Novel Species.</title>
        <authorList>
            <person name="Liu Y."/>
        </authorList>
    </citation>
    <scope>NUCLEOTIDE SEQUENCE [LARGE SCALE GENOMIC DNA]</scope>
    <source>
        <strain evidence="2 3">1NDH17</strain>
    </source>
</reference>
<evidence type="ECO:0000256" key="1">
    <source>
        <dbReference type="ARBA" id="ARBA00022801"/>
    </source>
</evidence>
<dbReference type="SUPFAM" id="SSF52266">
    <property type="entry name" value="SGNH hydrolase"/>
    <property type="match status" value="1"/>
</dbReference>
<dbReference type="Proteomes" id="UP000783253">
    <property type="component" value="Unassembled WGS sequence"/>
</dbReference>
<comment type="caution">
    <text evidence="2">The sequence shown here is derived from an EMBL/GenBank/DDBJ whole genome shotgun (WGS) entry which is preliminary data.</text>
</comment>
<evidence type="ECO:0000313" key="3">
    <source>
        <dbReference type="Proteomes" id="UP000783253"/>
    </source>
</evidence>
<dbReference type="InterPro" id="IPR051058">
    <property type="entry name" value="GDSL_Est/Lipase"/>
</dbReference>
<dbReference type="PANTHER" id="PTHR45648">
    <property type="entry name" value="GDSL LIPASE/ACYLHYDROLASE FAMILY PROTEIN (AFU_ORTHOLOGUE AFUA_4G14700)"/>
    <property type="match status" value="1"/>
</dbReference>